<dbReference type="EMBL" id="WUQX01000001">
    <property type="protein sequence ID" value="MXP74920.1"/>
    <property type="molecule type" value="Genomic_DNA"/>
</dbReference>
<dbReference type="PANTHER" id="PTHR33279:SF6">
    <property type="entry name" value="SULFUR CARRIER PROTEIN YEDF-RELATED"/>
    <property type="match status" value="1"/>
</dbReference>
<dbReference type="PANTHER" id="PTHR33279">
    <property type="entry name" value="SULFUR CARRIER PROTEIN YEDF-RELATED"/>
    <property type="match status" value="1"/>
</dbReference>
<proteinExistence type="inferred from homology"/>
<evidence type="ECO:0000256" key="1">
    <source>
        <dbReference type="ARBA" id="ARBA00008984"/>
    </source>
</evidence>
<dbReference type="SUPFAM" id="SSF64307">
    <property type="entry name" value="SirA-like"/>
    <property type="match status" value="1"/>
</dbReference>
<dbReference type="InterPro" id="IPR019870">
    <property type="entry name" value="Se_metab_YedF"/>
</dbReference>
<dbReference type="GO" id="GO:0016740">
    <property type="term" value="F:transferase activity"/>
    <property type="evidence" value="ECO:0007669"/>
    <property type="project" value="UniProtKB-KW"/>
</dbReference>
<evidence type="ECO:0000313" key="4">
    <source>
        <dbReference type="Proteomes" id="UP000460412"/>
    </source>
</evidence>
<reference evidence="3 4" key="1">
    <citation type="submission" date="2019-12" db="EMBL/GenBank/DDBJ databases">
        <title>Sporaefaciens musculi gen. nov., sp. nov., a novel bacterium isolated from the caecum of an obese mouse.</title>
        <authorList>
            <person name="Rasmussen T.S."/>
            <person name="Streidl T."/>
            <person name="Hitch T.C.A."/>
            <person name="Wortmann E."/>
            <person name="Deptula P."/>
            <person name="Hansen M."/>
            <person name="Nielsen D.S."/>
            <person name="Clavel T."/>
            <person name="Vogensen F.K."/>
        </authorList>
    </citation>
    <scope>NUCLEOTIDE SEQUENCE [LARGE SCALE GENOMIC DNA]</scope>
    <source>
        <strain evidence="3 4">WCA-9-b2</strain>
    </source>
</reference>
<feature type="domain" description="UPF0033" evidence="2">
    <location>
        <begin position="3"/>
        <end position="70"/>
    </location>
</feature>
<dbReference type="Gene3D" id="3.30.110.40">
    <property type="entry name" value="TusA-like domain"/>
    <property type="match status" value="1"/>
</dbReference>
<name>A0A7X3SHY9_9FIRM</name>
<keyword evidence="3" id="KW-0808">Transferase</keyword>
<dbReference type="InterPro" id="IPR001455">
    <property type="entry name" value="TusA-like"/>
</dbReference>
<comment type="caution">
    <text evidence="3">The sequence shown here is derived from an EMBL/GenBank/DDBJ whole genome shotgun (WGS) entry which is preliminary data.</text>
</comment>
<comment type="similarity">
    <text evidence="1">Belongs to the sulfur carrier protein TusA family.</text>
</comment>
<organism evidence="3 4">
    <name type="scientific">Sporofaciens musculi</name>
    <dbReference type="NCBI Taxonomy" id="2681861"/>
    <lineage>
        <taxon>Bacteria</taxon>
        <taxon>Bacillati</taxon>
        <taxon>Bacillota</taxon>
        <taxon>Clostridia</taxon>
        <taxon>Lachnospirales</taxon>
        <taxon>Lachnospiraceae</taxon>
        <taxon>Sporofaciens</taxon>
    </lineage>
</organism>
<accession>A0A7X3SHY9</accession>
<dbReference type="InterPro" id="IPR003787">
    <property type="entry name" value="Sulphur_relay_DsrE/F-like"/>
</dbReference>
<dbReference type="NCBIfam" id="TIGR03527">
    <property type="entry name" value="selenium_YedF"/>
    <property type="match status" value="1"/>
</dbReference>
<dbReference type="Proteomes" id="UP000460412">
    <property type="component" value="Unassembled WGS sequence"/>
</dbReference>
<dbReference type="CDD" id="cd03421">
    <property type="entry name" value="SirA_like_N"/>
    <property type="match status" value="1"/>
</dbReference>
<evidence type="ECO:0000259" key="2">
    <source>
        <dbReference type="Pfam" id="PF01206"/>
    </source>
</evidence>
<dbReference type="RefSeq" id="WP_159750248.1">
    <property type="nucleotide sequence ID" value="NZ_CATIFW010000046.1"/>
</dbReference>
<dbReference type="AlphaFoldDB" id="A0A7X3SHY9"/>
<dbReference type="InterPro" id="IPR036868">
    <property type="entry name" value="TusA-like_sf"/>
</dbReference>
<keyword evidence="4" id="KW-1185">Reference proteome</keyword>
<dbReference type="Pfam" id="PF02635">
    <property type="entry name" value="DsrE"/>
    <property type="match status" value="1"/>
</dbReference>
<protein>
    <submittedName>
        <fullName evidence="3">Sulfurtransferase-like selenium metabolism protein YedF</fullName>
    </submittedName>
</protein>
<gene>
    <name evidence="3" type="primary">yedF</name>
    <name evidence="3" type="ORF">GN277_05865</name>
</gene>
<dbReference type="Pfam" id="PF01206">
    <property type="entry name" value="TusA"/>
    <property type="match status" value="1"/>
</dbReference>
<sequence length="201" mass="21135">MVTVNAMGDNCPIPVIKTKKAMQALTGPETIEVLVDNEIAVQNVTKMASSAGGAVSSEKLGDAQFKITIQMEGAAAQDAAEDVVCAPDARDNTVVVVSSDRMGIGNDELGKVLMKGFIFAVTQLDTLPKTMLFYNGGATLTAEGSDSLEDLKSLEAQGVEIMTCGTCLDYYGLKDKLAVGSVTNMYSIVETMAKAGKIIRP</sequence>
<evidence type="ECO:0000313" key="3">
    <source>
        <dbReference type="EMBL" id="MXP74920.1"/>
    </source>
</evidence>
<dbReference type="SUPFAM" id="SSF75169">
    <property type="entry name" value="DsrEFH-like"/>
    <property type="match status" value="1"/>
</dbReference>
<dbReference type="InterPro" id="IPR027396">
    <property type="entry name" value="DsrEFH-like"/>
</dbReference>